<evidence type="ECO:0000256" key="10">
    <source>
        <dbReference type="RuleBase" id="RU364068"/>
    </source>
</evidence>
<gene>
    <name evidence="11" type="ORF">OSTQU699_LOCUS6305</name>
</gene>
<keyword evidence="7 10" id="KW-0378">Hydrolase</keyword>
<sequence>MAGSPALARQLQVAVEAARSAGAVIAAAFHRPKRVEHKGPADLVTDTDRRCEALVLDAIRASFPDHQFIGEEASADAAAHLTDAPTWMVDPLDGTTNFVHGYPFVAVSIALVVNRAAVVGVVYNPVLEEMFTATAGGGAFLNGEPIRPSDTSDPGSALLGTELGVQKDDATLGAVFGRVRDLSKITRSLRCGGSCAIGLCNVACGRLDAFYEIGFGGCWDVAAGALIVQEAGGVVVDPAGGPYDVMARRVLAGNGHLTGALSAVIRDGVLGPKEPAAPGS</sequence>
<feature type="binding site" evidence="9">
    <location>
        <position position="92"/>
    </location>
    <ligand>
        <name>Mg(2+)</name>
        <dbReference type="ChEBI" id="CHEBI:18420"/>
        <label>1</label>
        <note>catalytic</note>
    </ligand>
</feature>
<dbReference type="PROSITE" id="PS00630">
    <property type="entry name" value="IMP_2"/>
    <property type="match status" value="1"/>
</dbReference>
<dbReference type="GO" id="GO:0007165">
    <property type="term" value="P:signal transduction"/>
    <property type="evidence" value="ECO:0007669"/>
    <property type="project" value="TreeGrafter"/>
</dbReference>
<organism evidence="11 12">
    <name type="scientific">Ostreobium quekettii</name>
    <dbReference type="NCBI Taxonomy" id="121088"/>
    <lineage>
        <taxon>Eukaryota</taxon>
        <taxon>Viridiplantae</taxon>
        <taxon>Chlorophyta</taxon>
        <taxon>core chlorophytes</taxon>
        <taxon>Ulvophyceae</taxon>
        <taxon>TCBD clade</taxon>
        <taxon>Bryopsidales</taxon>
        <taxon>Ostreobineae</taxon>
        <taxon>Ostreobiaceae</taxon>
        <taxon>Ostreobium</taxon>
    </lineage>
</organism>
<comment type="pathway">
    <text evidence="3 10">Polyol metabolism; myo-inositol biosynthesis; myo-inositol from D-glucose 6-phosphate: step 2/2.</text>
</comment>
<evidence type="ECO:0000256" key="6">
    <source>
        <dbReference type="ARBA" id="ARBA00022723"/>
    </source>
</evidence>
<reference evidence="11" key="1">
    <citation type="submission" date="2020-12" db="EMBL/GenBank/DDBJ databases">
        <authorList>
            <person name="Iha C."/>
        </authorList>
    </citation>
    <scope>NUCLEOTIDE SEQUENCE</scope>
</reference>
<dbReference type="AlphaFoldDB" id="A0A8S1J4L9"/>
<evidence type="ECO:0000256" key="8">
    <source>
        <dbReference type="ARBA" id="ARBA00022842"/>
    </source>
</evidence>
<keyword evidence="6 9" id="KW-0479">Metal-binding</keyword>
<dbReference type="CDD" id="cd01639">
    <property type="entry name" value="IMPase"/>
    <property type="match status" value="1"/>
</dbReference>
<feature type="binding site" evidence="9">
    <location>
        <position position="220"/>
    </location>
    <ligand>
        <name>Mg(2+)</name>
        <dbReference type="ChEBI" id="CHEBI:18420"/>
        <label>2</label>
    </ligand>
</feature>
<dbReference type="EC" id="3.1.3.25" evidence="10"/>
<evidence type="ECO:0000313" key="12">
    <source>
        <dbReference type="Proteomes" id="UP000708148"/>
    </source>
</evidence>
<dbReference type="InterPro" id="IPR020552">
    <property type="entry name" value="Inositol_monoPase_Li-sen"/>
</dbReference>
<feature type="binding site" evidence="9">
    <location>
        <position position="93"/>
    </location>
    <ligand>
        <name>Mg(2+)</name>
        <dbReference type="ChEBI" id="CHEBI:18420"/>
        <label>2</label>
    </ligand>
</feature>
<dbReference type="InterPro" id="IPR000760">
    <property type="entry name" value="Inositol_monophosphatase-like"/>
</dbReference>
<evidence type="ECO:0000256" key="7">
    <source>
        <dbReference type="ARBA" id="ARBA00022801"/>
    </source>
</evidence>
<dbReference type="GO" id="GO:0008934">
    <property type="term" value="F:inositol monophosphate 1-phosphatase activity"/>
    <property type="evidence" value="ECO:0007669"/>
    <property type="project" value="InterPro"/>
</dbReference>
<evidence type="ECO:0000256" key="5">
    <source>
        <dbReference type="ARBA" id="ARBA00022671"/>
    </source>
</evidence>
<dbReference type="PRINTS" id="PR00378">
    <property type="entry name" value="LIIMPHPHTASE"/>
</dbReference>
<dbReference type="Gene3D" id="3.40.190.80">
    <property type="match status" value="1"/>
</dbReference>
<keyword evidence="8 9" id="KW-0460">Magnesium</keyword>
<dbReference type="InterPro" id="IPR033942">
    <property type="entry name" value="IMPase"/>
</dbReference>
<dbReference type="SUPFAM" id="SSF56655">
    <property type="entry name" value="Carbohydrate phosphatase"/>
    <property type="match status" value="1"/>
</dbReference>
<protein>
    <recommendedName>
        <fullName evidence="10">Inositol-1-monophosphatase</fullName>
        <ecNumber evidence="10">3.1.3.25</ecNumber>
    </recommendedName>
</protein>
<evidence type="ECO:0000256" key="1">
    <source>
        <dbReference type="ARBA" id="ARBA00001033"/>
    </source>
</evidence>
<evidence type="ECO:0000256" key="2">
    <source>
        <dbReference type="ARBA" id="ARBA00001946"/>
    </source>
</evidence>
<comment type="caution">
    <text evidence="11">The sequence shown here is derived from an EMBL/GenBank/DDBJ whole genome shotgun (WGS) entry which is preliminary data.</text>
</comment>
<evidence type="ECO:0000313" key="11">
    <source>
        <dbReference type="EMBL" id="CAD7700946.1"/>
    </source>
</evidence>
<dbReference type="GO" id="GO:0046872">
    <property type="term" value="F:metal ion binding"/>
    <property type="evidence" value="ECO:0007669"/>
    <property type="project" value="UniProtKB-KW"/>
</dbReference>
<dbReference type="PANTHER" id="PTHR20854:SF4">
    <property type="entry name" value="INOSITOL-1-MONOPHOSPHATASE-RELATED"/>
    <property type="match status" value="1"/>
</dbReference>
<dbReference type="Pfam" id="PF00459">
    <property type="entry name" value="Inositol_P"/>
    <property type="match status" value="1"/>
</dbReference>
<comment type="catalytic activity">
    <reaction evidence="1 10">
        <text>a myo-inositol phosphate + H2O = myo-inositol + phosphate</text>
        <dbReference type="Rhea" id="RHEA:24056"/>
        <dbReference type="ChEBI" id="CHEBI:15377"/>
        <dbReference type="ChEBI" id="CHEBI:17268"/>
        <dbReference type="ChEBI" id="CHEBI:43474"/>
        <dbReference type="ChEBI" id="CHEBI:84139"/>
        <dbReference type="EC" id="3.1.3.25"/>
    </reaction>
</comment>
<name>A0A8S1J4L9_9CHLO</name>
<dbReference type="FunFam" id="3.30.540.10:FF:000004">
    <property type="entry name" value="Inositol-1-monophosphatase"/>
    <property type="match status" value="1"/>
</dbReference>
<comment type="similarity">
    <text evidence="4 10">Belongs to the inositol monophosphatase superfamily.</text>
</comment>
<dbReference type="InterPro" id="IPR020550">
    <property type="entry name" value="Inositol_monophosphatase_CS"/>
</dbReference>
<dbReference type="OrthoDB" id="10254945at2759"/>
<evidence type="ECO:0000256" key="3">
    <source>
        <dbReference type="ARBA" id="ARBA00005152"/>
    </source>
</evidence>
<evidence type="ECO:0000256" key="4">
    <source>
        <dbReference type="ARBA" id="ARBA00009759"/>
    </source>
</evidence>
<dbReference type="GO" id="GO:0046854">
    <property type="term" value="P:phosphatidylinositol phosphate biosynthetic process"/>
    <property type="evidence" value="ECO:0007669"/>
    <property type="project" value="InterPro"/>
</dbReference>
<keyword evidence="12" id="KW-1185">Reference proteome</keyword>
<dbReference type="EMBL" id="CAJHUC010001392">
    <property type="protein sequence ID" value="CAD7700946.1"/>
    <property type="molecule type" value="Genomic_DNA"/>
</dbReference>
<dbReference type="Gene3D" id="3.30.540.10">
    <property type="entry name" value="Fructose-1,6-Bisphosphatase, subunit A, domain 1"/>
    <property type="match status" value="1"/>
</dbReference>
<proteinExistence type="inferred from homology"/>
<dbReference type="PANTHER" id="PTHR20854">
    <property type="entry name" value="INOSITOL MONOPHOSPHATASE"/>
    <property type="match status" value="1"/>
</dbReference>
<dbReference type="PRINTS" id="PR00377">
    <property type="entry name" value="IMPHPHTASES"/>
</dbReference>
<dbReference type="PROSITE" id="PS00629">
    <property type="entry name" value="IMP_1"/>
    <property type="match status" value="1"/>
</dbReference>
<accession>A0A8S1J4L9</accession>
<evidence type="ECO:0000256" key="9">
    <source>
        <dbReference type="PIRSR" id="PIRSR600760-2"/>
    </source>
</evidence>
<feature type="binding site" evidence="9">
    <location>
        <position position="71"/>
    </location>
    <ligand>
        <name>Mg(2+)</name>
        <dbReference type="ChEBI" id="CHEBI:18420"/>
        <label>1</label>
        <note>catalytic</note>
    </ligand>
</feature>
<dbReference type="InterPro" id="IPR020583">
    <property type="entry name" value="Inositol_monoP_metal-BS"/>
</dbReference>
<feature type="binding site" evidence="9">
    <location>
        <position position="90"/>
    </location>
    <ligand>
        <name>Mg(2+)</name>
        <dbReference type="ChEBI" id="CHEBI:18420"/>
        <label>2</label>
    </ligand>
</feature>
<dbReference type="GO" id="GO:0006021">
    <property type="term" value="P:inositol biosynthetic process"/>
    <property type="evidence" value="ECO:0007669"/>
    <property type="project" value="UniProtKB-ARBA"/>
</dbReference>
<keyword evidence="5" id="KW-0452">Lithium</keyword>
<dbReference type="FunFam" id="3.40.190.80:FF:000002">
    <property type="entry name" value="Inositol-1-monophosphatase"/>
    <property type="match status" value="1"/>
</dbReference>
<comment type="cofactor">
    <cofactor evidence="2 9 10">
        <name>Mg(2+)</name>
        <dbReference type="ChEBI" id="CHEBI:18420"/>
    </cofactor>
</comment>
<dbReference type="Proteomes" id="UP000708148">
    <property type="component" value="Unassembled WGS sequence"/>
</dbReference>